<comment type="caution">
    <text evidence="2">The sequence shown here is derived from an EMBL/GenBank/DDBJ whole genome shotgun (WGS) entry which is preliminary data.</text>
</comment>
<protein>
    <recommendedName>
        <fullName evidence="4">Lipoprotein</fullName>
    </recommendedName>
</protein>
<keyword evidence="1" id="KW-0732">Signal</keyword>
<gene>
    <name evidence="2" type="ORF">OH136_05365</name>
</gene>
<dbReference type="AlphaFoldDB" id="A0AAE3LQY5"/>
<sequence>MFRSTLALAFASVALAGCVENTGSNYDYSNSSSATAVAEAACLSAVAAQTNRPLSDHSVGQVLTSEAGISVDVIVAGAENRWSCLSDAAGNVQGASYVGEG</sequence>
<feature type="chain" id="PRO_5041938943" description="Lipoprotein" evidence="1">
    <location>
        <begin position="17"/>
        <end position="101"/>
    </location>
</feature>
<evidence type="ECO:0000313" key="2">
    <source>
        <dbReference type="EMBL" id="MCV6823979.1"/>
    </source>
</evidence>
<evidence type="ECO:0008006" key="4">
    <source>
        <dbReference type="Google" id="ProtNLM"/>
    </source>
</evidence>
<feature type="signal peptide" evidence="1">
    <location>
        <begin position="1"/>
        <end position="16"/>
    </location>
</feature>
<evidence type="ECO:0000313" key="3">
    <source>
        <dbReference type="Proteomes" id="UP001208041"/>
    </source>
</evidence>
<dbReference type="RefSeq" id="WP_263952804.1">
    <property type="nucleotide sequence ID" value="NZ_JAOYFC010000001.1"/>
</dbReference>
<name>A0AAE3LQY5_9RHOB</name>
<organism evidence="2 3">
    <name type="scientific">Halocynthiibacter halioticoli</name>
    <dbReference type="NCBI Taxonomy" id="2986804"/>
    <lineage>
        <taxon>Bacteria</taxon>
        <taxon>Pseudomonadati</taxon>
        <taxon>Pseudomonadota</taxon>
        <taxon>Alphaproteobacteria</taxon>
        <taxon>Rhodobacterales</taxon>
        <taxon>Paracoccaceae</taxon>
        <taxon>Halocynthiibacter</taxon>
    </lineage>
</organism>
<reference evidence="2" key="1">
    <citation type="submission" date="2022-10" db="EMBL/GenBank/DDBJ databases">
        <authorList>
            <person name="Yue Y."/>
        </authorList>
    </citation>
    <scope>NUCLEOTIDE SEQUENCE</scope>
    <source>
        <strain evidence="2">Z654</strain>
    </source>
</reference>
<proteinExistence type="predicted"/>
<dbReference type="Proteomes" id="UP001208041">
    <property type="component" value="Unassembled WGS sequence"/>
</dbReference>
<accession>A0AAE3LQY5</accession>
<evidence type="ECO:0000256" key="1">
    <source>
        <dbReference type="SAM" id="SignalP"/>
    </source>
</evidence>
<dbReference type="PROSITE" id="PS51257">
    <property type="entry name" value="PROKAR_LIPOPROTEIN"/>
    <property type="match status" value="1"/>
</dbReference>
<dbReference type="EMBL" id="JAOYFC010000001">
    <property type="protein sequence ID" value="MCV6823979.1"/>
    <property type="molecule type" value="Genomic_DNA"/>
</dbReference>
<keyword evidence="3" id="KW-1185">Reference proteome</keyword>